<gene>
    <name evidence="2" type="ORF">OEA41_009720</name>
</gene>
<evidence type="ECO:0000313" key="3">
    <source>
        <dbReference type="Proteomes" id="UP001276659"/>
    </source>
</evidence>
<dbReference type="EMBL" id="JASNWA010000009">
    <property type="protein sequence ID" value="KAK3170333.1"/>
    <property type="molecule type" value="Genomic_DNA"/>
</dbReference>
<evidence type="ECO:0000256" key="1">
    <source>
        <dbReference type="SAM" id="MobiDB-lite"/>
    </source>
</evidence>
<evidence type="ECO:0000313" key="2">
    <source>
        <dbReference type="EMBL" id="KAK3170333.1"/>
    </source>
</evidence>
<dbReference type="Proteomes" id="UP001276659">
    <property type="component" value="Unassembled WGS sequence"/>
</dbReference>
<dbReference type="AlphaFoldDB" id="A0AAD9Z6C2"/>
<sequence length="323" mass="36979">MTRGGNPIRERYSFLSDCQYALQPLDIVDLINHKSWKAESEYPPDKSNYMPVRENVNEEEAAAQANGESRAKAPAPRKSKELTEGEKDKNQRRARNTDKAPLKQEEWEELKRWAYEDLITRRDSSESIVDGAVESVDFTGMKRNVHCEMFLKFDWNLPDPSAHSTILKEVNARLASWDEEAKAKKVPERLLQMTVAKNSSSTSLKGSGDLIANVYADLYSHDPSEWSGMISTTERALEEVVKGFPANYPTKHASMIGKWKKWSSGDREHDITLDKIHVNDRKKYASDKQNGILRRPQDGNRDSIYTAFDKRDKLVIFSRSQSH</sequence>
<proteinExistence type="predicted"/>
<feature type="compositionally biased region" description="Basic and acidic residues" evidence="1">
    <location>
        <begin position="78"/>
        <end position="103"/>
    </location>
</feature>
<organism evidence="2 3">
    <name type="scientific">Lepraria neglecta</name>
    <dbReference type="NCBI Taxonomy" id="209136"/>
    <lineage>
        <taxon>Eukaryota</taxon>
        <taxon>Fungi</taxon>
        <taxon>Dikarya</taxon>
        <taxon>Ascomycota</taxon>
        <taxon>Pezizomycotina</taxon>
        <taxon>Lecanoromycetes</taxon>
        <taxon>OSLEUM clade</taxon>
        <taxon>Lecanoromycetidae</taxon>
        <taxon>Lecanorales</taxon>
        <taxon>Lecanorineae</taxon>
        <taxon>Stereocaulaceae</taxon>
        <taxon>Lepraria</taxon>
    </lineage>
</organism>
<protein>
    <submittedName>
        <fullName evidence="2">Uncharacterized protein</fullName>
    </submittedName>
</protein>
<name>A0AAD9Z6C2_9LECA</name>
<accession>A0AAD9Z6C2</accession>
<reference evidence="2" key="1">
    <citation type="submission" date="2022-11" db="EMBL/GenBank/DDBJ databases">
        <title>Chromosomal genome sequence assembly and mating type (MAT) locus characterization of the leprose asexual lichenized fungus Lepraria neglecta (Nyl.) Erichsen.</title>
        <authorList>
            <person name="Allen J.L."/>
            <person name="Pfeffer B."/>
        </authorList>
    </citation>
    <scope>NUCLEOTIDE SEQUENCE</scope>
    <source>
        <strain evidence="2">Allen 5258</strain>
    </source>
</reference>
<feature type="region of interest" description="Disordered" evidence="1">
    <location>
        <begin position="37"/>
        <end position="103"/>
    </location>
</feature>
<keyword evidence="3" id="KW-1185">Reference proteome</keyword>
<comment type="caution">
    <text evidence="2">The sequence shown here is derived from an EMBL/GenBank/DDBJ whole genome shotgun (WGS) entry which is preliminary data.</text>
</comment>